<evidence type="ECO:0000313" key="1">
    <source>
        <dbReference type="EMBL" id="AZG44852.1"/>
    </source>
</evidence>
<protein>
    <submittedName>
        <fullName evidence="1">Uncharacterized protein</fullName>
    </submittedName>
</protein>
<dbReference type="Pfam" id="PF19457">
    <property type="entry name" value="DUF5994"/>
    <property type="match status" value="1"/>
</dbReference>
<dbReference type="OrthoDB" id="3785441at2"/>
<dbReference type="RefSeq" id="WP_124707653.1">
    <property type="nucleotide sequence ID" value="NZ_CP033972.1"/>
</dbReference>
<sequence>MAPALGPTRLQLAPDLTLAVAGAWLPYTSQISQELPALQIAARSRLGTISRIDVNWRNFARYPGFDSENSPDMLPLMSITADRATVTLLVIPPRTASALAATLLRQAGQGTSPQGSEYSHLFRDAQRILRRAAAQCGIESDASTAG</sequence>
<dbReference type="AlphaFoldDB" id="A0A3G8JJZ6"/>
<dbReference type="Proteomes" id="UP000271469">
    <property type="component" value="Chromosome"/>
</dbReference>
<name>A0A3G8JJZ6_9ACTN</name>
<evidence type="ECO:0000313" key="2">
    <source>
        <dbReference type="Proteomes" id="UP000271469"/>
    </source>
</evidence>
<dbReference type="KEGG" id="gom:D7316_01444"/>
<dbReference type="InterPro" id="IPR046036">
    <property type="entry name" value="DUF5994"/>
</dbReference>
<gene>
    <name evidence="1" type="ORF">D7316_01444</name>
</gene>
<proteinExistence type="predicted"/>
<organism evidence="1 2">
    <name type="scientific">Gordonia insulae</name>
    <dbReference type="NCBI Taxonomy" id="2420509"/>
    <lineage>
        <taxon>Bacteria</taxon>
        <taxon>Bacillati</taxon>
        <taxon>Actinomycetota</taxon>
        <taxon>Actinomycetes</taxon>
        <taxon>Mycobacteriales</taxon>
        <taxon>Gordoniaceae</taxon>
        <taxon>Gordonia</taxon>
    </lineage>
</organism>
<keyword evidence="2" id="KW-1185">Reference proteome</keyword>
<dbReference type="EMBL" id="CP033972">
    <property type="protein sequence ID" value="AZG44852.1"/>
    <property type="molecule type" value="Genomic_DNA"/>
</dbReference>
<accession>A0A3G8JJZ6</accession>
<reference evidence="1 2" key="1">
    <citation type="submission" date="2018-11" db="EMBL/GenBank/DDBJ databases">
        <title>Gordonia insulae sp. nov., isolated from an island soil.</title>
        <authorList>
            <person name="Kim Y.S."/>
            <person name="Kim S.B."/>
        </authorList>
    </citation>
    <scope>NUCLEOTIDE SEQUENCE [LARGE SCALE GENOMIC DNA]</scope>
    <source>
        <strain evidence="1 2">MMS17-SY073</strain>
    </source>
</reference>